<keyword evidence="1" id="KW-0812">Transmembrane</keyword>
<evidence type="ECO:0000259" key="2">
    <source>
        <dbReference type="Pfam" id="PF04773"/>
    </source>
</evidence>
<feature type="domain" description="Protein FecR C-terminal" evidence="3">
    <location>
        <begin position="252"/>
        <end position="320"/>
    </location>
</feature>
<dbReference type="PANTHER" id="PTHR30273">
    <property type="entry name" value="PERIPLASMIC SIGNAL SENSOR AND SIGMA FACTOR ACTIVATOR FECR-RELATED"/>
    <property type="match status" value="1"/>
</dbReference>
<dbReference type="InterPro" id="IPR006860">
    <property type="entry name" value="FecR"/>
</dbReference>
<dbReference type="Pfam" id="PF16344">
    <property type="entry name" value="FecR_C"/>
    <property type="match status" value="1"/>
</dbReference>
<proteinExistence type="predicted"/>
<keyword evidence="1" id="KW-0472">Membrane</keyword>
<dbReference type="PANTHER" id="PTHR30273:SF2">
    <property type="entry name" value="PROTEIN FECR"/>
    <property type="match status" value="1"/>
</dbReference>
<keyword evidence="1" id="KW-1133">Transmembrane helix</keyword>
<dbReference type="EMBL" id="FSRA01000002">
    <property type="protein sequence ID" value="SIO38293.1"/>
    <property type="molecule type" value="Genomic_DNA"/>
</dbReference>
<dbReference type="InterPro" id="IPR032508">
    <property type="entry name" value="FecR_C"/>
</dbReference>
<organism evidence="4 5">
    <name type="scientific">Chitinophaga niabensis</name>
    <dbReference type="NCBI Taxonomy" id="536979"/>
    <lineage>
        <taxon>Bacteria</taxon>
        <taxon>Pseudomonadati</taxon>
        <taxon>Bacteroidota</taxon>
        <taxon>Chitinophagia</taxon>
        <taxon>Chitinophagales</taxon>
        <taxon>Chitinophagaceae</taxon>
        <taxon>Chitinophaga</taxon>
    </lineage>
</organism>
<dbReference type="PIRSF" id="PIRSF018266">
    <property type="entry name" value="FecR"/>
    <property type="match status" value="1"/>
</dbReference>
<dbReference type="Gene3D" id="3.55.50.30">
    <property type="match status" value="1"/>
</dbReference>
<keyword evidence="5" id="KW-1185">Reference proteome</keyword>
<dbReference type="Proteomes" id="UP000185003">
    <property type="component" value="Unassembled WGS sequence"/>
</dbReference>
<sequence>MTLKKNERREKARLKQEFEDFLQSGDSILPPKRSALLLEKLHNSIIERENTSRRIFKISAKWTAAAAMILLTAGALWLHYNTDRKPTPVTAAVEIKKDLLIVESNKSDSVRRFVLSDSSVVKLAQGSSISYHASFNTGRRDIRLSGKAIFEVRKNAARPFTVYAGNISTTVLGTRFMMNTLLQNKVSVRLFEGKVVIRSAVGTFGMKDVYLKPGEQFVMDNRSRQFTVKSFREPVNNIPLPVQVTDTTSISLEFNQESLGKVLASIGKQYNVEFKFSDDSFNNMLITGKLLPSDSLDVVLSMLGNINGLAFKKVDNNKIEVARIQ</sequence>
<dbReference type="AlphaFoldDB" id="A0A1N6J223"/>
<dbReference type="RefSeq" id="WP_074240784.1">
    <property type="nucleotide sequence ID" value="NZ_FSRA01000002.1"/>
</dbReference>
<dbReference type="OrthoDB" id="934696at2"/>
<evidence type="ECO:0000259" key="3">
    <source>
        <dbReference type="Pfam" id="PF16344"/>
    </source>
</evidence>
<dbReference type="Gene3D" id="2.60.120.1440">
    <property type="match status" value="1"/>
</dbReference>
<dbReference type="InterPro" id="IPR012373">
    <property type="entry name" value="Ferrdict_sens_TM"/>
</dbReference>
<accession>A0A1N6J223</accession>
<name>A0A1N6J223_9BACT</name>
<evidence type="ECO:0000256" key="1">
    <source>
        <dbReference type="SAM" id="Phobius"/>
    </source>
</evidence>
<dbReference type="Pfam" id="PF04773">
    <property type="entry name" value="FecR"/>
    <property type="match status" value="1"/>
</dbReference>
<dbReference type="GO" id="GO:0016989">
    <property type="term" value="F:sigma factor antagonist activity"/>
    <property type="evidence" value="ECO:0007669"/>
    <property type="project" value="TreeGrafter"/>
</dbReference>
<evidence type="ECO:0000313" key="4">
    <source>
        <dbReference type="EMBL" id="SIO38293.1"/>
    </source>
</evidence>
<reference evidence="4 5" key="1">
    <citation type="submission" date="2016-11" db="EMBL/GenBank/DDBJ databases">
        <authorList>
            <person name="Jaros S."/>
            <person name="Januszkiewicz K."/>
            <person name="Wedrychowicz H."/>
        </authorList>
    </citation>
    <scope>NUCLEOTIDE SEQUENCE [LARGE SCALE GENOMIC DNA]</scope>
    <source>
        <strain evidence="4 5">DSM 24787</strain>
    </source>
</reference>
<feature type="domain" description="FecR protein" evidence="2">
    <location>
        <begin position="107"/>
        <end position="195"/>
    </location>
</feature>
<protein>
    <submittedName>
        <fullName evidence="4">Ferric-dicitrate binding protein FerR, regulates iron transport through sigma-19</fullName>
    </submittedName>
</protein>
<gene>
    <name evidence="4" type="ORF">SAMN04488055_3558</name>
</gene>
<dbReference type="STRING" id="536979.SAMN04488055_3558"/>
<feature type="transmembrane region" description="Helical" evidence="1">
    <location>
        <begin position="62"/>
        <end position="80"/>
    </location>
</feature>
<evidence type="ECO:0000313" key="5">
    <source>
        <dbReference type="Proteomes" id="UP000185003"/>
    </source>
</evidence>